<accession>A0ABZ0IKL0</accession>
<gene>
    <name evidence="2" type="ORF">RT717_14620</name>
</gene>
<reference evidence="2 3" key="1">
    <citation type="journal article" date="2023" name="Microbiol. Resour. Announc.">
        <title>Complete Genome Sequence of Imperialibacter roseus strain P4T.</title>
        <authorList>
            <person name="Tizabi D.R."/>
            <person name="Bachvaroff T."/>
            <person name="Hill R.T."/>
        </authorList>
    </citation>
    <scope>NUCLEOTIDE SEQUENCE [LARGE SCALE GENOMIC DNA]</scope>
    <source>
        <strain evidence="2 3">P4T</strain>
    </source>
</reference>
<protein>
    <recommendedName>
        <fullName evidence="1">3-keto-alpha-glucoside-1,2-lyase/3-keto-2-hydroxy-glucal hydratase domain-containing protein</fullName>
    </recommendedName>
</protein>
<sequence length="231" mass="26080">MKKRVSIAIAYGAFIFAANAQIIKFEGRELEPVNVNASVVRLNGEQALKIERDMKALPLDFDNMISTVDEPTFLKLSDTDFSDGTIEVKVLSRLLPEAPPFARGFIGVAFRIGDDNSVFESIYIRPTNGRVEDQQRRNHTVQYFSYPGYKFAELRKPEYGGQYETYADIGLNEWITMRIEVVGSQAKLYLNDQQYPSFVVNSMLGKPTHGAVGLWVEVGTEGYFKDIKVSK</sequence>
<dbReference type="Gene3D" id="2.60.120.560">
    <property type="entry name" value="Exo-inulinase, domain 1"/>
    <property type="match status" value="1"/>
</dbReference>
<keyword evidence="3" id="KW-1185">Reference proteome</keyword>
<organism evidence="2 3">
    <name type="scientific">Imperialibacter roseus</name>
    <dbReference type="NCBI Taxonomy" id="1324217"/>
    <lineage>
        <taxon>Bacteria</taxon>
        <taxon>Pseudomonadati</taxon>
        <taxon>Bacteroidota</taxon>
        <taxon>Cytophagia</taxon>
        <taxon>Cytophagales</taxon>
        <taxon>Flammeovirgaceae</taxon>
        <taxon>Imperialibacter</taxon>
    </lineage>
</organism>
<name>A0ABZ0IKL0_9BACT</name>
<evidence type="ECO:0000259" key="1">
    <source>
        <dbReference type="Pfam" id="PF06439"/>
    </source>
</evidence>
<dbReference type="InterPro" id="IPR010496">
    <property type="entry name" value="AL/BT2_dom"/>
</dbReference>
<proteinExistence type="predicted"/>
<dbReference type="EMBL" id="CP136051">
    <property type="protein sequence ID" value="WOK04311.1"/>
    <property type="molecule type" value="Genomic_DNA"/>
</dbReference>
<feature type="domain" description="3-keto-alpha-glucoside-1,2-lyase/3-keto-2-hydroxy-glucal hydratase" evidence="1">
    <location>
        <begin position="79"/>
        <end position="229"/>
    </location>
</feature>
<dbReference type="Proteomes" id="UP001302349">
    <property type="component" value="Chromosome"/>
</dbReference>
<dbReference type="RefSeq" id="WP_317487124.1">
    <property type="nucleotide sequence ID" value="NZ_CP136051.1"/>
</dbReference>
<evidence type="ECO:0000313" key="2">
    <source>
        <dbReference type="EMBL" id="WOK04311.1"/>
    </source>
</evidence>
<dbReference type="Pfam" id="PF06439">
    <property type="entry name" value="3keto-disac_hyd"/>
    <property type="match status" value="1"/>
</dbReference>
<evidence type="ECO:0000313" key="3">
    <source>
        <dbReference type="Proteomes" id="UP001302349"/>
    </source>
</evidence>